<proteinExistence type="predicted"/>
<evidence type="ECO:0000313" key="3">
    <source>
        <dbReference type="Proteomes" id="UP001161406"/>
    </source>
</evidence>
<name>A0ABQ5UC68_9HYPH</name>
<protein>
    <submittedName>
        <fullName evidence="2">Uncharacterized protein</fullName>
    </submittedName>
</protein>
<keyword evidence="3" id="KW-1185">Reference proteome</keyword>
<dbReference type="EMBL" id="BSNG01000001">
    <property type="protein sequence ID" value="GLQ09697.1"/>
    <property type="molecule type" value="Genomic_DNA"/>
</dbReference>
<dbReference type="Proteomes" id="UP001161406">
    <property type="component" value="Unassembled WGS sequence"/>
</dbReference>
<comment type="caution">
    <text evidence="2">The sequence shown here is derived from an EMBL/GenBank/DDBJ whole genome shotgun (WGS) entry which is preliminary data.</text>
</comment>
<evidence type="ECO:0000256" key="1">
    <source>
        <dbReference type="SAM" id="MobiDB-lite"/>
    </source>
</evidence>
<organism evidence="2 3">
    <name type="scientific">Devosia yakushimensis</name>
    <dbReference type="NCBI Taxonomy" id="470028"/>
    <lineage>
        <taxon>Bacteria</taxon>
        <taxon>Pseudomonadati</taxon>
        <taxon>Pseudomonadota</taxon>
        <taxon>Alphaproteobacteria</taxon>
        <taxon>Hyphomicrobiales</taxon>
        <taxon>Devosiaceae</taxon>
        <taxon>Devosia</taxon>
    </lineage>
</organism>
<gene>
    <name evidence="2" type="ORF">GCM10007913_16290</name>
</gene>
<evidence type="ECO:0000313" key="2">
    <source>
        <dbReference type="EMBL" id="GLQ09697.1"/>
    </source>
</evidence>
<sequence length="95" mass="10322">MGARGFRMCRQSSAGDQPGHPARGRSNLSRQVSGWRARARFHSCGGSAGLGPKARTGFPIITRPCDPRDHDTPYVVFLIVIHVKGLFGELMLADC</sequence>
<accession>A0ABQ5UC68</accession>
<reference evidence="2" key="1">
    <citation type="journal article" date="2014" name="Int. J. Syst. Evol. Microbiol.">
        <title>Complete genome of a new Firmicutes species belonging to the dominant human colonic microbiota ('Ruminococcus bicirculans') reveals two chromosomes and a selective capacity to utilize plant glucans.</title>
        <authorList>
            <consortium name="NISC Comparative Sequencing Program"/>
            <person name="Wegmann U."/>
            <person name="Louis P."/>
            <person name="Goesmann A."/>
            <person name="Henrissat B."/>
            <person name="Duncan S.H."/>
            <person name="Flint H.J."/>
        </authorList>
    </citation>
    <scope>NUCLEOTIDE SEQUENCE</scope>
    <source>
        <strain evidence="2">NBRC 103855</strain>
    </source>
</reference>
<feature type="region of interest" description="Disordered" evidence="1">
    <location>
        <begin position="1"/>
        <end position="29"/>
    </location>
</feature>
<reference evidence="2" key="2">
    <citation type="submission" date="2023-01" db="EMBL/GenBank/DDBJ databases">
        <title>Draft genome sequence of Devosia yakushimensis strain NBRC 103855.</title>
        <authorList>
            <person name="Sun Q."/>
            <person name="Mori K."/>
        </authorList>
    </citation>
    <scope>NUCLEOTIDE SEQUENCE</scope>
    <source>
        <strain evidence="2">NBRC 103855</strain>
    </source>
</reference>